<comment type="similarity">
    <text evidence="7">Belongs to the MsrA Met sulfoxide reductase family.</text>
</comment>
<evidence type="ECO:0000256" key="8">
    <source>
        <dbReference type="SAM" id="SignalP"/>
    </source>
</evidence>
<keyword evidence="1 6" id="KW-0560">Oxidoreductase</keyword>
<dbReference type="PANTHER" id="PTHR42799:SF2">
    <property type="entry name" value="MITOCHONDRIAL PEPTIDE METHIONINE SULFOXIDE REDUCTASE"/>
    <property type="match status" value="1"/>
</dbReference>
<feature type="chain" id="PRO_5011967721" description="Multifunctional fusion protein" evidence="8">
    <location>
        <begin position="23"/>
        <end position="365"/>
    </location>
</feature>
<name>A0A212JU64_9DELT</name>
<evidence type="ECO:0000256" key="1">
    <source>
        <dbReference type="ARBA" id="ARBA00023002"/>
    </source>
</evidence>
<dbReference type="GO" id="GO:0034599">
    <property type="term" value="P:cellular response to oxidative stress"/>
    <property type="evidence" value="ECO:0007669"/>
    <property type="project" value="TreeGrafter"/>
</dbReference>
<dbReference type="EC" id="1.8.4.11" evidence="7"/>
<dbReference type="InterPro" id="IPR002569">
    <property type="entry name" value="Met_Sox_Rdtase_MsrA_dom"/>
</dbReference>
<comment type="similarity">
    <text evidence="6">Belongs to the MsrB Met sulfoxide reductase family.</text>
</comment>
<reference evidence="10" key="1">
    <citation type="submission" date="2016-04" db="EMBL/GenBank/DDBJ databases">
        <authorList>
            <person name="Evans L.H."/>
            <person name="Alamgir A."/>
            <person name="Owens N."/>
            <person name="Weber N.D."/>
            <person name="Virtaneva K."/>
            <person name="Barbian K."/>
            <person name="Babar A."/>
            <person name="Rosenke K."/>
        </authorList>
    </citation>
    <scope>NUCLEOTIDE SEQUENCE</scope>
    <source>
        <strain evidence="10">86</strain>
    </source>
</reference>
<evidence type="ECO:0000256" key="4">
    <source>
        <dbReference type="ARBA" id="ARBA00048488"/>
    </source>
</evidence>
<dbReference type="GO" id="GO:0005737">
    <property type="term" value="C:cytoplasm"/>
    <property type="evidence" value="ECO:0007669"/>
    <property type="project" value="TreeGrafter"/>
</dbReference>
<evidence type="ECO:0000259" key="9">
    <source>
        <dbReference type="PROSITE" id="PS51790"/>
    </source>
</evidence>
<dbReference type="GO" id="GO:0008113">
    <property type="term" value="F:peptide-methionine (S)-S-oxide reductase activity"/>
    <property type="evidence" value="ECO:0007669"/>
    <property type="project" value="UniProtKB-UniRule"/>
</dbReference>
<dbReference type="InterPro" id="IPR011057">
    <property type="entry name" value="Mss4-like_sf"/>
</dbReference>
<dbReference type="Gene3D" id="2.170.150.20">
    <property type="entry name" value="Peptide methionine sulfoxide reductase"/>
    <property type="match status" value="1"/>
</dbReference>
<gene>
    <name evidence="10" type="primary">msrAB</name>
    <name evidence="7" type="synonym">msrA</name>
    <name evidence="6" type="synonym">msrB</name>
    <name evidence="10" type="ORF">KL86DPRO_20057</name>
</gene>
<dbReference type="SUPFAM" id="SSF55068">
    <property type="entry name" value="Peptide methionine sulfoxide reductase"/>
    <property type="match status" value="1"/>
</dbReference>
<keyword evidence="2" id="KW-0511">Multifunctional enzyme</keyword>
<comment type="function">
    <text evidence="7">Has an important function as a repair enzyme for proteins that have been inactivated by oxidation. Catalyzes the reversible oxidation-reduction of methionine sulfoxide in proteins to methionine.</text>
</comment>
<comment type="catalytic activity">
    <reaction evidence="4 6">
        <text>L-methionyl-[protein] + [thioredoxin]-disulfide + H2O = L-methionyl-(R)-S-oxide-[protein] + [thioredoxin]-dithiol</text>
        <dbReference type="Rhea" id="RHEA:24164"/>
        <dbReference type="Rhea" id="RHEA-COMP:10698"/>
        <dbReference type="Rhea" id="RHEA-COMP:10700"/>
        <dbReference type="Rhea" id="RHEA-COMP:12313"/>
        <dbReference type="Rhea" id="RHEA-COMP:12314"/>
        <dbReference type="ChEBI" id="CHEBI:15377"/>
        <dbReference type="ChEBI" id="CHEBI:16044"/>
        <dbReference type="ChEBI" id="CHEBI:29950"/>
        <dbReference type="ChEBI" id="CHEBI:45764"/>
        <dbReference type="ChEBI" id="CHEBI:50058"/>
        <dbReference type="EC" id="1.8.4.12"/>
    </reaction>
</comment>
<evidence type="ECO:0000313" key="10">
    <source>
        <dbReference type="EMBL" id="SBW02927.1"/>
    </source>
</evidence>
<evidence type="ECO:0000256" key="7">
    <source>
        <dbReference type="HAMAP-Rule" id="MF_01401"/>
    </source>
</evidence>
<comment type="caution">
    <text evidence="6">Lacks conserved residue(s) required for the propagation of feature annotation.</text>
</comment>
<dbReference type="InterPro" id="IPR050162">
    <property type="entry name" value="MsrA_MetSO_reductase"/>
</dbReference>
<evidence type="ECO:0000256" key="2">
    <source>
        <dbReference type="ARBA" id="ARBA00023268"/>
    </source>
</evidence>
<keyword evidence="8" id="KW-0732">Signal</keyword>
<comment type="catalytic activity">
    <reaction evidence="3 7">
        <text>L-methionyl-[protein] + [thioredoxin]-disulfide + H2O = L-methionyl-(S)-S-oxide-[protein] + [thioredoxin]-dithiol</text>
        <dbReference type="Rhea" id="RHEA:14217"/>
        <dbReference type="Rhea" id="RHEA-COMP:10698"/>
        <dbReference type="Rhea" id="RHEA-COMP:10700"/>
        <dbReference type="Rhea" id="RHEA-COMP:12313"/>
        <dbReference type="Rhea" id="RHEA-COMP:12315"/>
        <dbReference type="ChEBI" id="CHEBI:15377"/>
        <dbReference type="ChEBI" id="CHEBI:16044"/>
        <dbReference type="ChEBI" id="CHEBI:29950"/>
        <dbReference type="ChEBI" id="CHEBI:44120"/>
        <dbReference type="ChEBI" id="CHEBI:50058"/>
        <dbReference type="EC" id="1.8.4.11"/>
    </reaction>
</comment>
<dbReference type="HAMAP" id="MF_01401">
    <property type="entry name" value="MsrA"/>
    <property type="match status" value="1"/>
</dbReference>
<feature type="signal peptide" evidence="8">
    <location>
        <begin position="1"/>
        <end position="22"/>
    </location>
</feature>
<dbReference type="Pfam" id="PF01625">
    <property type="entry name" value="PMSR"/>
    <property type="match status" value="1"/>
</dbReference>
<feature type="active site" evidence="7">
    <location>
        <position position="56"/>
    </location>
</feature>
<evidence type="ECO:0000256" key="6">
    <source>
        <dbReference type="HAMAP-Rule" id="MF_01400"/>
    </source>
</evidence>
<dbReference type="EC" id="1.8.4.12" evidence="6"/>
<dbReference type="FunFam" id="2.170.150.20:FF:000003">
    <property type="entry name" value="Peptide methionine sulfoxide reductase MsrB"/>
    <property type="match status" value="1"/>
</dbReference>
<dbReference type="GO" id="GO:0033743">
    <property type="term" value="F:peptide-methionine (R)-S-oxide reductase activity"/>
    <property type="evidence" value="ECO:0007669"/>
    <property type="project" value="UniProtKB-UniRule"/>
</dbReference>
<feature type="domain" description="MsrB" evidence="9">
    <location>
        <begin position="226"/>
        <end position="349"/>
    </location>
</feature>
<dbReference type="HAMAP" id="MF_01400">
    <property type="entry name" value="MsrB"/>
    <property type="match status" value="1"/>
</dbReference>
<protein>
    <recommendedName>
        <fullName evidence="6 7">Multifunctional fusion protein</fullName>
    </recommendedName>
    <domain>
        <recommendedName>
            <fullName evidence="7">Peptide methionine sulfoxide reductase MsrA</fullName>
            <shortName evidence="7">Protein-methionine-S-oxide reductase</shortName>
            <ecNumber evidence="7">1.8.4.11</ecNumber>
        </recommendedName>
        <alternativeName>
            <fullName evidence="7">Peptide-methionine (S)-S-oxide reductase</fullName>
            <shortName evidence="7">Peptide Met(O) reductase</shortName>
        </alternativeName>
    </domain>
    <domain>
        <recommendedName>
            <fullName evidence="6">Peptide methionine sulfoxide reductase MsrB</fullName>
            <ecNumber evidence="6">1.8.4.12</ecNumber>
        </recommendedName>
        <alternativeName>
            <fullName evidence="6">Peptide-methionine (R)-S-oxide reductase</fullName>
        </alternativeName>
    </domain>
</protein>
<organism evidence="10">
    <name type="scientific">uncultured delta proteobacterium</name>
    <dbReference type="NCBI Taxonomy" id="34034"/>
    <lineage>
        <taxon>Bacteria</taxon>
        <taxon>Deltaproteobacteria</taxon>
        <taxon>environmental samples</taxon>
    </lineage>
</organism>
<evidence type="ECO:0000256" key="5">
    <source>
        <dbReference type="ARBA" id="ARBA00048782"/>
    </source>
</evidence>
<dbReference type="SUPFAM" id="SSF51316">
    <property type="entry name" value="Mss4-like"/>
    <property type="match status" value="1"/>
</dbReference>
<proteinExistence type="inferred from homology"/>
<dbReference type="InterPro" id="IPR036509">
    <property type="entry name" value="Met_Sox_Rdtase_MsrA_sf"/>
</dbReference>
<feature type="active site" description="Nucleophile" evidence="6">
    <location>
        <position position="338"/>
    </location>
</feature>
<dbReference type="Gene3D" id="3.30.1060.10">
    <property type="entry name" value="Peptide methionine sulphoxide reductase MsrA"/>
    <property type="match status" value="1"/>
</dbReference>
<dbReference type="NCBIfam" id="TIGR00357">
    <property type="entry name" value="peptide-methionine (R)-S-oxide reductase MsrB"/>
    <property type="match status" value="1"/>
</dbReference>
<dbReference type="PANTHER" id="PTHR42799">
    <property type="entry name" value="MITOCHONDRIAL PEPTIDE METHIONINE SULFOXIDE REDUCTASE"/>
    <property type="match status" value="1"/>
</dbReference>
<evidence type="ECO:0000256" key="3">
    <source>
        <dbReference type="ARBA" id="ARBA00047806"/>
    </source>
</evidence>
<accession>A0A212JU64</accession>
<dbReference type="GO" id="GO:0033744">
    <property type="term" value="F:L-methionine:thioredoxin-disulfide S-oxidoreductase activity"/>
    <property type="evidence" value="ECO:0007669"/>
    <property type="project" value="RHEA"/>
</dbReference>
<dbReference type="PROSITE" id="PS51790">
    <property type="entry name" value="MSRB"/>
    <property type="match status" value="1"/>
</dbReference>
<dbReference type="NCBIfam" id="TIGR00401">
    <property type="entry name" value="msrA"/>
    <property type="match status" value="1"/>
</dbReference>
<dbReference type="EMBL" id="FLUQ01000002">
    <property type="protein sequence ID" value="SBW02927.1"/>
    <property type="molecule type" value="Genomic_DNA"/>
</dbReference>
<comment type="catalytic activity">
    <reaction evidence="5 7">
        <text>[thioredoxin]-disulfide + L-methionine + H2O = L-methionine (S)-S-oxide + [thioredoxin]-dithiol</text>
        <dbReference type="Rhea" id="RHEA:19993"/>
        <dbReference type="Rhea" id="RHEA-COMP:10698"/>
        <dbReference type="Rhea" id="RHEA-COMP:10700"/>
        <dbReference type="ChEBI" id="CHEBI:15377"/>
        <dbReference type="ChEBI" id="CHEBI:29950"/>
        <dbReference type="ChEBI" id="CHEBI:50058"/>
        <dbReference type="ChEBI" id="CHEBI:57844"/>
        <dbReference type="ChEBI" id="CHEBI:58772"/>
        <dbReference type="EC" id="1.8.4.11"/>
    </reaction>
</comment>
<dbReference type="AlphaFoldDB" id="A0A212JU64"/>
<sequence length="365" mass="40506">MKKLLFLLVTASIFWATASALAAGLSSSDGAKPAAMKDMPEIDTANLRDIYFAGGCFWGVEEYFSRMPGVHDVTVGYANGTKENPTYEEVCSGKTGHAETVHVRYDPKVISVKTLAEQFFAIIDPVSRNRQGNDVGSQYRTGIYYVREDDKPVLASVKAAVQKKYAKPLAVELVPLEKYYLAEEYHQDYLKKNPGGYCHIDFSSLKDVRIEKIPIVNPGKYSKPSDAVLKKTLSEESYAVTQKAATERAFSGEFWDHKKPGIYVDIVTGEPLFSSADKFDSGSGWPSFSKPIEPAVITEHADNSYGMKRIEVKSRVGDSHLGHVFPDGPKDKGGLRYCINSAAIRFIPYEEMEKQGYGDLKAYVK</sequence>
<dbReference type="InterPro" id="IPR002579">
    <property type="entry name" value="Met_Sox_Rdtase_MsrB_dom"/>
</dbReference>
<dbReference type="Pfam" id="PF01641">
    <property type="entry name" value="SelR"/>
    <property type="match status" value="1"/>
</dbReference>